<comment type="caution">
    <text evidence="2">The sequence shown here is derived from an EMBL/GenBank/DDBJ whole genome shotgun (WGS) entry which is preliminary data.</text>
</comment>
<accession>A0AAV8TE20</accession>
<comment type="similarity">
    <text evidence="1">Belongs to the 'GDSL' lipolytic enzyme family.</text>
</comment>
<dbReference type="EMBL" id="JAIWQS010000005">
    <property type="protein sequence ID" value="KAJ8764249.1"/>
    <property type="molecule type" value="Genomic_DNA"/>
</dbReference>
<dbReference type="SUPFAM" id="SSF52266">
    <property type="entry name" value="SGNH hydrolase"/>
    <property type="match status" value="1"/>
</dbReference>
<proteinExistence type="inferred from homology"/>
<dbReference type="GO" id="GO:0016788">
    <property type="term" value="F:hydrolase activity, acting on ester bonds"/>
    <property type="evidence" value="ECO:0007669"/>
    <property type="project" value="InterPro"/>
</dbReference>
<reference evidence="2 3" key="1">
    <citation type="submission" date="2021-09" db="EMBL/GenBank/DDBJ databases">
        <title>Genomic insights and catalytic innovation underlie evolution of tropane alkaloids biosynthesis.</title>
        <authorList>
            <person name="Wang Y.-J."/>
            <person name="Tian T."/>
            <person name="Huang J.-P."/>
            <person name="Huang S.-X."/>
        </authorList>
    </citation>
    <scope>NUCLEOTIDE SEQUENCE [LARGE SCALE GENOMIC DNA]</scope>
    <source>
        <strain evidence="2">KIB-2018</strain>
        <tissue evidence="2">Leaf</tissue>
    </source>
</reference>
<dbReference type="InterPro" id="IPR001087">
    <property type="entry name" value="GDSL"/>
</dbReference>
<evidence type="ECO:0000313" key="2">
    <source>
        <dbReference type="EMBL" id="KAJ8764249.1"/>
    </source>
</evidence>
<evidence type="ECO:0000313" key="3">
    <source>
        <dbReference type="Proteomes" id="UP001159364"/>
    </source>
</evidence>
<dbReference type="AlphaFoldDB" id="A0AAV8TE20"/>
<dbReference type="CDD" id="cd01837">
    <property type="entry name" value="SGNH_plant_lipase_like"/>
    <property type="match status" value="1"/>
</dbReference>
<organism evidence="2 3">
    <name type="scientific">Erythroxylum novogranatense</name>
    <dbReference type="NCBI Taxonomy" id="1862640"/>
    <lineage>
        <taxon>Eukaryota</taxon>
        <taxon>Viridiplantae</taxon>
        <taxon>Streptophyta</taxon>
        <taxon>Embryophyta</taxon>
        <taxon>Tracheophyta</taxon>
        <taxon>Spermatophyta</taxon>
        <taxon>Magnoliopsida</taxon>
        <taxon>eudicotyledons</taxon>
        <taxon>Gunneridae</taxon>
        <taxon>Pentapetalae</taxon>
        <taxon>rosids</taxon>
        <taxon>fabids</taxon>
        <taxon>Malpighiales</taxon>
        <taxon>Erythroxylaceae</taxon>
        <taxon>Erythroxylum</taxon>
    </lineage>
</organism>
<dbReference type="Proteomes" id="UP001159364">
    <property type="component" value="Linkage Group LG05"/>
</dbReference>
<dbReference type="InterPro" id="IPR035669">
    <property type="entry name" value="SGNH_plant_lipase-like"/>
</dbReference>
<dbReference type="InterPro" id="IPR050592">
    <property type="entry name" value="GDSL_lipolytic_enzyme"/>
</dbReference>
<dbReference type="FunFam" id="3.40.50.1110:FF:000003">
    <property type="entry name" value="GDSL esterase/lipase APG"/>
    <property type="match status" value="1"/>
</dbReference>
<name>A0AAV8TE20_9ROSI</name>
<gene>
    <name evidence="2" type="ORF">K2173_005989</name>
</gene>
<protein>
    <recommendedName>
        <fullName evidence="4">GDSL esterase/lipase EXL3</fullName>
    </recommendedName>
</protein>
<dbReference type="Pfam" id="PF00657">
    <property type="entry name" value="Lipase_GDSL"/>
    <property type="match status" value="1"/>
</dbReference>
<dbReference type="PANTHER" id="PTHR45642:SF95">
    <property type="entry name" value="GDSL-LIKE LIPASE_ACYLHYDROLASE FAMILY PROTEIN, EXPRESSED"/>
    <property type="match status" value="1"/>
</dbReference>
<keyword evidence="3" id="KW-1185">Reference proteome</keyword>
<evidence type="ECO:0000256" key="1">
    <source>
        <dbReference type="ARBA" id="ARBA00008668"/>
    </source>
</evidence>
<dbReference type="InterPro" id="IPR036514">
    <property type="entry name" value="SGNH_hydro_sf"/>
</dbReference>
<dbReference type="GO" id="GO:0005576">
    <property type="term" value="C:extracellular region"/>
    <property type="evidence" value="ECO:0007669"/>
    <property type="project" value="TreeGrafter"/>
</dbReference>
<dbReference type="Gene3D" id="3.40.50.1110">
    <property type="entry name" value="SGNH hydrolase"/>
    <property type="match status" value="1"/>
</dbReference>
<sequence>MKLFSGKLGSSPFLVILCVLVATFVPIFNAAEAVVPKIGKFPAFFVFGDSIVDPGNNNYIETIARCNFRPYGRDFLEGKPTGRFSNGRIPSDLIAEELGIKKLVPAYLDQSLQVQDLLTGVSFASGAAGYDPLTSQTASVVSLRGQVDLFRDYVQKIMAAVGEERADSIVSQSFYFVCIGSDDIANTYPFRKAQYDIDSYTDLMVIYASSFYKELYGVGARKIAILGLPPIGCVPSQRTLSGGIERECSDFSNHGAVLFNSKISSTIDHLNKELPDVRMVYGDVYNPLLSLIKTPAQYGFVEATKGCCGTGNIEVSILCNHLSDATTCKDASKYIFWDSYHPTEKAYQVLVPIVLGDLLDKLSKL</sequence>
<dbReference type="PANTHER" id="PTHR45642">
    <property type="entry name" value="GDSL ESTERASE/LIPASE EXL3"/>
    <property type="match status" value="1"/>
</dbReference>
<evidence type="ECO:0008006" key="4">
    <source>
        <dbReference type="Google" id="ProtNLM"/>
    </source>
</evidence>